<dbReference type="CDD" id="cd06260">
    <property type="entry name" value="DUF820-like"/>
    <property type="match status" value="1"/>
</dbReference>
<accession>A0A1S2VI32</accession>
<dbReference type="Pfam" id="PF05685">
    <property type="entry name" value="Uma2"/>
    <property type="match status" value="1"/>
</dbReference>
<comment type="caution">
    <text evidence="2">The sequence shown here is derived from an EMBL/GenBank/DDBJ whole genome shotgun (WGS) entry which is preliminary data.</text>
</comment>
<organism evidence="2 3">
    <name type="scientific">Arsenicibacter rosenii</name>
    <dbReference type="NCBI Taxonomy" id="1750698"/>
    <lineage>
        <taxon>Bacteria</taxon>
        <taxon>Pseudomonadati</taxon>
        <taxon>Bacteroidota</taxon>
        <taxon>Cytophagia</taxon>
        <taxon>Cytophagales</taxon>
        <taxon>Spirosomataceae</taxon>
        <taxon>Arsenicibacter</taxon>
    </lineage>
</organism>
<name>A0A1S2VI32_9BACT</name>
<gene>
    <name evidence="2" type="ORF">BLX24_15535</name>
</gene>
<dbReference type="SUPFAM" id="SSF52980">
    <property type="entry name" value="Restriction endonuclease-like"/>
    <property type="match status" value="1"/>
</dbReference>
<dbReference type="RefSeq" id="WP_071504074.1">
    <property type="nucleotide sequence ID" value="NZ_MORL01000007.1"/>
</dbReference>
<dbReference type="InterPro" id="IPR011335">
    <property type="entry name" value="Restrct_endonuc-II-like"/>
</dbReference>
<proteinExistence type="predicted"/>
<evidence type="ECO:0000313" key="3">
    <source>
        <dbReference type="Proteomes" id="UP000181790"/>
    </source>
</evidence>
<dbReference type="PANTHER" id="PTHR36558:SF1">
    <property type="entry name" value="RESTRICTION ENDONUCLEASE DOMAIN-CONTAINING PROTEIN-RELATED"/>
    <property type="match status" value="1"/>
</dbReference>
<dbReference type="Proteomes" id="UP000181790">
    <property type="component" value="Unassembled WGS sequence"/>
</dbReference>
<dbReference type="OrthoDB" id="668969at2"/>
<feature type="domain" description="Putative restriction endonuclease" evidence="1">
    <location>
        <begin position="14"/>
        <end position="118"/>
    </location>
</feature>
<keyword evidence="3" id="KW-1185">Reference proteome</keyword>
<dbReference type="EMBL" id="MORL01000007">
    <property type="protein sequence ID" value="OIN58402.1"/>
    <property type="molecule type" value="Genomic_DNA"/>
</dbReference>
<sequence>MGTAIKDRKAYISVEKYVSLLRESQTKWEYVDGRLYAFKPCSPKHSLIAANITGTLGNALKNATCRVFNANLVIAVSETRYLFADASVVCGPVETFEVHKNAVKNPTLIVEVIRGTTKTKSFSFINRYQPFVSMF</sequence>
<dbReference type="PANTHER" id="PTHR36558">
    <property type="entry name" value="GLR1098 PROTEIN"/>
    <property type="match status" value="1"/>
</dbReference>
<dbReference type="Gene3D" id="3.90.1570.10">
    <property type="entry name" value="tt1808, chain A"/>
    <property type="match status" value="1"/>
</dbReference>
<protein>
    <recommendedName>
        <fullName evidence="1">Putative restriction endonuclease domain-containing protein</fullName>
    </recommendedName>
</protein>
<reference evidence="2 3" key="1">
    <citation type="submission" date="2016-10" db="EMBL/GenBank/DDBJ databases">
        <title>Arsenicibacter rosenii gen. nov., sp. nov., an efficient arsenic-methylating bacterium isolated from an arsenic-contaminated paddy soil.</title>
        <authorList>
            <person name="Huang K."/>
        </authorList>
    </citation>
    <scope>NUCLEOTIDE SEQUENCE [LARGE SCALE GENOMIC DNA]</scope>
    <source>
        <strain evidence="2 3">SM-1</strain>
    </source>
</reference>
<dbReference type="AlphaFoldDB" id="A0A1S2VI32"/>
<evidence type="ECO:0000259" key="1">
    <source>
        <dbReference type="Pfam" id="PF05685"/>
    </source>
</evidence>
<dbReference type="InterPro" id="IPR012296">
    <property type="entry name" value="Nuclease_put_TT1808"/>
</dbReference>
<evidence type="ECO:0000313" key="2">
    <source>
        <dbReference type="EMBL" id="OIN58402.1"/>
    </source>
</evidence>
<dbReference type="InterPro" id="IPR008538">
    <property type="entry name" value="Uma2"/>
</dbReference>